<evidence type="ECO:0000313" key="5">
    <source>
        <dbReference type="EMBL" id="GHO59923.1"/>
    </source>
</evidence>
<evidence type="ECO:0000313" key="6">
    <source>
        <dbReference type="Proteomes" id="UP000654345"/>
    </source>
</evidence>
<gene>
    <name evidence="5" type="ORF">KSB_83980</name>
</gene>
<evidence type="ECO:0000256" key="3">
    <source>
        <dbReference type="ARBA" id="ARBA00023239"/>
    </source>
</evidence>
<comment type="caution">
    <text evidence="5">The sequence shown here is derived from an EMBL/GenBank/DDBJ whole genome shotgun (WGS) entry which is preliminary data.</text>
</comment>
<evidence type="ECO:0000256" key="1">
    <source>
        <dbReference type="ARBA" id="ARBA00001933"/>
    </source>
</evidence>
<sequence length="322" mass="34034">MNLDITLADFRLAQTILAPQIITTPIVEASSLLTQTGHPILLKAENLQRSGSFKIRGASYCIARLSPEQRRRGVMAYSTGNHAQAVALAASLQQIPATIVMSPDAPALKVERTQKAGATIVWAEPTSQARRVLAEQLAEEHHLGLIPPYDHRDILLGQGTIGLEIMEQCAPAAVFVPIGGGGLIAGIALAIKLLNPSIQIIGVEPEWENDAWLSFTQGRLVTSPSVSKSIADAIRVQAVGDLPYAVLRRYVDEVVTVSEAQIATATLDALVETHLVLEPAGAVALAAAQAYQGLLPMSKPVVAIASGGNTTLEVLSSLAAMR</sequence>
<dbReference type="PANTHER" id="PTHR48078">
    <property type="entry name" value="THREONINE DEHYDRATASE, MITOCHONDRIAL-RELATED"/>
    <property type="match status" value="1"/>
</dbReference>
<dbReference type="EMBL" id="BNJG01000003">
    <property type="protein sequence ID" value="GHO59923.1"/>
    <property type="molecule type" value="Genomic_DNA"/>
</dbReference>
<dbReference type="SUPFAM" id="SSF53686">
    <property type="entry name" value="Tryptophan synthase beta subunit-like PLP-dependent enzymes"/>
    <property type="match status" value="1"/>
</dbReference>
<organism evidence="5 6">
    <name type="scientific">Ktedonobacter robiniae</name>
    <dbReference type="NCBI Taxonomy" id="2778365"/>
    <lineage>
        <taxon>Bacteria</taxon>
        <taxon>Bacillati</taxon>
        <taxon>Chloroflexota</taxon>
        <taxon>Ktedonobacteria</taxon>
        <taxon>Ktedonobacterales</taxon>
        <taxon>Ktedonobacteraceae</taxon>
        <taxon>Ktedonobacter</taxon>
    </lineage>
</organism>
<feature type="domain" description="Tryptophan synthase beta chain-like PALP" evidence="4">
    <location>
        <begin position="19"/>
        <end position="307"/>
    </location>
</feature>
<comment type="cofactor">
    <cofactor evidence="1">
        <name>pyridoxal 5'-phosphate</name>
        <dbReference type="ChEBI" id="CHEBI:597326"/>
    </cofactor>
</comment>
<keyword evidence="3" id="KW-0456">Lyase</keyword>
<dbReference type="Gene3D" id="3.40.50.1100">
    <property type="match status" value="2"/>
</dbReference>
<dbReference type="PANTHER" id="PTHR48078:SF6">
    <property type="entry name" value="L-THREONINE DEHYDRATASE CATABOLIC TDCB"/>
    <property type="match status" value="1"/>
</dbReference>
<dbReference type="InterPro" id="IPR050147">
    <property type="entry name" value="Ser/Thr_Dehydratase"/>
</dbReference>
<proteinExistence type="predicted"/>
<dbReference type="InterPro" id="IPR036052">
    <property type="entry name" value="TrpB-like_PALP_sf"/>
</dbReference>
<evidence type="ECO:0000259" key="4">
    <source>
        <dbReference type="Pfam" id="PF00291"/>
    </source>
</evidence>
<protein>
    <submittedName>
        <fullName evidence="5">Serine/threonine dehydratase</fullName>
    </submittedName>
</protein>
<dbReference type="Proteomes" id="UP000654345">
    <property type="component" value="Unassembled WGS sequence"/>
</dbReference>
<reference evidence="5 6" key="1">
    <citation type="journal article" date="2021" name="Int. J. Syst. Evol. Microbiol.">
        <title>Reticulibacter mediterranei gen. nov., sp. nov., within the new family Reticulibacteraceae fam. nov., and Ktedonospora formicarum gen. nov., sp. nov., Ktedonobacter robiniae sp. nov., Dictyobacter formicarum sp. nov. and Dictyobacter arantiisoli sp. nov., belonging to the class Ktedonobacteria.</title>
        <authorList>
            <person name="Yabe S."/>
            <person name="Zheng Y."/>
            <person name="Wang C.M."/>
            <person name="Sakai Y."/>
            <person name="Abe K."/>
            <person name="Yokota A."/>
            <person name="Donadio S."/>
            <person name="Cavaletti L."/>
            <person name="Monciardini P."/>
        </authorList>
    </citation>
    <scope>NUCLEOTIDE SEQUENCE [LARGE SCALE GENOMIC DNA]</scope>
    <source>
        <strain evidence="5 6">SOSP1-30</strain>
    </source>
</reference>
<keyword evidence="2" id="KW-0663">Pyridoxal phosphate</keyword>
<dbReference type="Pfam" id="PF00291">
    <property type="entry name" value="PALP"/>
    <property type="match status" value="1"/>
</dbReference>
<dbReference type="RefSeq" id="WP_201376058.1">
    <property type="nucleotide sequence ID" value="NZ_BNJG01000003.1"/>
</dbReference>
<keyword evidence="6" id="KW-1185">Reference proteome</keyword>
<dbReference type="PROSITE" id="PS00165">
    <property type="entry name" value="DEHYDRATASE_SER_THR"/>
    <property type="match status" value="1"/>
</dbReference>
<evidence type="ECO:0000256" key="2">
    <source>
        <dbReference type="ARBA" id="ARBA00022898"/>
    </source>
</evidence>
<dbReference type="CDD" id="cd01562">
    <property type="entry name" value="Thr-dehyd"/>
    <property type="match status" value="1"/>
</dbReference>
<dbReference type="InterPro" id="IPR001926">
    <property type="entry name" value="TrpB-like_PALP"/>
</dbReference>
<dbReference type="InterPro" id="IPR000634">
    <property type="entry name" value="Ser/Thr_deHydtase_PyrdxlP-BS"/>
</dbReference>
<name>A0ABQ3V4P5_9CHLR</name>
<accession>A0ABQ3V4P5</accession>